<keyword evidence="14" id="KW-1185">Reference proteome</keyword>
<dbReference type="PANTHER" id="PTHR19960">
    <property type="entry name" value="TEKTIN"/>
    <property type="match status" value="1"/>
</dbReference>
<evidence type="ECO:0000313" key="14">
    <source>
        <dbReference type="Proteomes" id="UP000009046"/>
    </source>
</evidence>
<reference evidence="12" key="1">
    <citation type="submission" date="2007-04" db="EMBL/GenBank/DDBJ databases">
        <title>Annotation of Pediculus humanus corporis strain USDA.</title>
        <authorList>
            <person name="Kirkness E."/>
            <person name="Hannick L."/>
            <person name="Hass B."/>
            <person name="Bruggner R."/>
            <person name="Lawson D."/>
            <person name="Bidwell S."/>
            <person name="Joardar V."/>
            <person name="Caler E."/>
            <person name="Walenz B."/>
            <person name="Inman J."/>
            <person name="Schobel S."/>
            <person name="Galinsky K."/>
            <person name="Amedeo P."/>
            <person name="Strausberg R."/>
        </authorList>
    </citation>
    <scope>NUCLEOTIDE SEQUENCE</scope>
    <source>
        <strain evidence="12">USDA</strain>
    </source>
</reference>
<dbReference type="Pfam" id="PF03148">
    <property type="entry name" value="Tektin"/>
    <property type="match status" value="1"/>
</dbReference>
<dbReference type="RefSeq" id="XP_002423983.1">
    <property type="nucleotide sequence ID" value="XM_002423938.1"/>
</dbReference>
<evidence type="ECO:0000256" key="3">
    <source>
        <dbReference type="ARBA" id="ARBA00022490"/>
    </source>
</evidence>
<evidence type="ECO:0000256" key="9">
    <source>
        <dbReference type="ARBA" id="ARBA00045224"/>
    </source>
</evidence>
<evidence type="ECO:0000313" key="12">
    <source>
        <dbReference type="EMBL" id="EEB11245.1"/>
    </source>
</evidence>
<dbReference type="GO" id="GO:0005930">
    <property type="term" value="C:axoneme"/>
    <property type="evidence" value="ECO:0007669"/>
    <property type="project" value="UniProtKB-SubCell"/>
</dbReference>
<reference evidence="13" key="3">
    <citation type="submission" date="2020-05" db="UniProtKB">
        <authorList>
            <consortium name="EnsemblMetazoa"/>
        </authorList>
    </citation>
    <scope>IDENTIFICATION</scope>
    <source>
        <strain evidence="13">USDA</strain>
    </source>
</reference>
<keyword evidence="8 10" id="KW-0966">Cell projection</keyword>
<dbReference type="EMBL" id="AAZO01001217">
    <property type="status" value="NOT_ANNOTATED_CDS"/>
    <property type="molecule type" value="Genomic_DNA"/>
</dbReference>
<reference evidence="12" key="2">
    <citation type="submission" date="2007-04" db="EMBL/GenBank/DDBJ databases">
        <title>The genome of the human body louse.</title>
        <authorList>
            <consortium name="The Human Body Louse Genome Consortium"/>
            <person name="Kirkness E."/>
            <person name="Walenz B."/>
            <person name="Hass B."/>
            <person name="Bruggner R."/>
            <person name="Strausberg R."/>
        </authorList>
    </citation>
    <scope>NUCLEOTIDE SEQUENCE</scope>
    <source>
        <strain evidence="12">USDA</strain>
    </source>
</reference>
<dbReference type="Proteomes" id="UP000009046">
    <property type="component" value="Unassembled WGS sequence"/>
</dbReference>
<evidence type="ECO:0000256" key="1">
    <source>
        <dbReference type="ARBA" id="ARBA00004611"/>
    </source>
</evidence>
<dbReference type="KEGG" id="phu:Phum_PHUM101910"/>
<dbReference type="GO" id="GO:0005634">
    <property type="term" value="C:nucleus"/>
    <property type="evidence" value="ECO:0007669"/>
    <property type="project" value="TreeGrafter"/>
</dbReference>
<evidence type="ECO:0000256" key="6">
    <source>
        <dbReference type="ARBA" id="ARBA00023069"/>
    </source>
</evidence>
<evidence type="ECO:0000256" key="7">
    <source>
        <dbReference type="ARBA" id="ARBA00023212"/>
    </source>
</evidence>
<keyword evidence="7" id="KW-0206">Cytoskeleton</keyword>
<dbReference type="STRING" id="121224.E0VCY9"/>
<dbReference type="AlphaFoldDB" id="E0VCY9"/>
<organism>
    <name type="scientific">Pediculus humanus subsp. corporis</name>
    <name type="common">Body louse</name>
    <dbReference type="NCBI Taxonomy" id="121224"/>
    <lineage>
        <taxon>Eukaryota</taxon>
        <taxon>Metazoa</taxon>
        <taxon>Ecdysozoa</taxon>
        <taxon>Arthropoda</taxon>
        <taxon>Hexapoda</taxon>
        <taxon>Insecta</taxon>
        <taxon>Pterygota</taxon>
        <taxon>Neoptera</taxon>
        <taxon>Paraneoptera</taxon>
        <taxon>Psocodea</taxon>
        <taxon>Troctomorpha</taxon>
        <taxon>Phthiraptera</taxon>
        <taxon>Anoplura</taxon>
        <taxon>Pediculidae</taxon>
        <taxon>Pediculus</taxon>
    </lineage>
</organism>
<dbReference type="GO" id="GO:0060271">
    <property type="term" value="P:cilium assembly"/>
    <property type="evidence" value="ECO:0007669"/>
    <property type="project" value="UniProtKB-UniRule"/>
</dbReference>
<sequence>MSRANVRNFSGRAVLALPPPPERFTYDEWQQQTTQKFRAADDQALLSDRILEESARVIDNINEKLDKNKEVTELKMKERVGDIEFLRNEVERSRTVIQVELEALNAFKERIRDALNSIKNIGKTRTQRCCILRENRLGIDLVQDNVEVELRKEIKTIGSSEMILQRTLEQVDEIMRELRAALFLLDRDLEDKLKVLNIERDCLNLKTTDLNLSTYHGTRPLNVSNVAFHEWQRYTDDMILKGFKNVNTARNFRNVVDRVLKDVVEDLRNQYNAVNEAFSQRIEEQKEMKVKFEKQLFEETGQVNDMKNHIIQLKKSIEDKSGFLALAQTRLKKRQERPGVELVKDRVEMALICEVSDIENSISKLQKSLVEAEKSLRCLLETQLHLEEEINIKNNSIKIDEVDCLTIRENIIYELF</sequence>
<dbReference type="GeneID" id="8238103"/>
<dbReference type="FunCoup" id="E0VCY9">
    <property type="interactions" value="2"/>
</dbReference>
<accession>E0VCY9</accession>
<dbReference type="EnsemblMetazoa" id="PHUM101910-RA">
    <property type="protein sequence ID" value="PHUM101910-PA"/>
    <property type="gene ID" value="PHUM101910"/>
</dbReference>
<dbReference type="VEuPathDB" id="VectorBase:PHUM101910"/>
<gene>
    <name evidence="13" type="primary">8238103</name>
    <name evidence="12" type="ORF">Phum_PHUM101910</name>
</gene>
<name>E0VCY9_PEDHC</name>
<dbReference type="PANTHER" id="PTHR19960:SF25">
    <property type="entry name" value="TEKTIN-1"/>
    <property type="match status" value="1"/>
</dbReference>
<dbReference type="InParanoid" id="E0VCY9"/>
<evidence type="ECO:0000256" key="10">
    <source>
        <dbReference type="RuleBase" id="RU367040"/>
    </source>
</evidence>
<comment type="function">
    <text evidence="9">Microtubule inner protein (MIP) part of the dynein-decorated doublet microtubules (DMTs) in cilia and flagellar axoneme. Forms filamentous polymers in the walls of ciliary and flagellar microtubules.</text>
</comment>
<comment type="subcellular location">
    <subcellularLocation>
        <location evidence="10">Cytoplasm</location>
        <location evidence="10">Cytoskeleton</location>
        <location evidence="10">Cilium axoneme</location>
    </subcellularLocation>
    <subcellularLocation>
        <location evidence="1">Cytoplasm</location>
        <location evidence="1">Cytoskeleton</location>
        <location evidence="1">Flagellum axoneme</location>
    </subcellularLocation>
</comment>
<dbReference type="GO" id="GO:0015630">
    <property type="term" value="C:microtubule cytoskeleton"/>
    <property type="evidence" value="ECO:0007669"/>
    <property type="project" value="UniProtKB-UniRule"/>
</dbReference>
<keyword evidence="6 10" id="KW-0969">Cilium</keyword>
<dbReference type="EMBL" id="DS235068">
    <property type="protein sequence ID" value="EEB11245.1"/>
    <property type="molecule type" value="Genomic_DNA"/>
</dbReference>
<dbReference type="GO" id="GO:0060294">
    <property type="term" value="P:cilium movement involved in cell motility"/>
    <property type="evidence" value="ECO:0007669"/>
    <property type="project" value="UniProtKB-UniRule"/>
</dbReference>
<dbReference type="PRINTS" id="PR00511">
    <property type="entry name" value="TEKTIN"/>
</dbReference>
<proteinExistence type="inferred from homology"/>
<evidence type="ECO:0000256" key="2">
    <source>
        <dbReference type="ARBA" id="ARBA00007209"/>
    </source>
</evidence>
<feature type="coiled-coil region" evidence="11">
    <location>
        <begin position="355"/>
        <end position="389"/>
    </location>
</feature>
<dbReference type="HOGENOM" id="CLU_033588_2_2_1"/>
<evidence type="ECO:0000256" key="11">
    <source>
        <dbReference type="SAM" id="Coils"/>
    </source>
</evidence>
<comment type="similarity">
    <text evidence="2 10">Belongs to the tektin family.</text>
</comment>
<dbReference type="OrthoDB" id="10054259at2759"/>
<protein>
    <recommendedName>
        <fullName evidence="10">Tektin</fullName>
    </recommendedName>
</protein>
<dbReference type="InterPro" id="IPR048256">
    <property type="entry name" value="Tektin-like"/>
</dbReference>
<evidence type="ECO:0000313" key="13">
    <source>
        <dbReference type="EnsemblMetazoa" id="PHUM101910-PA"/>
    </source>
</evidence>
<dbReference type="OMA" id="LAMVMDE"/>
<dbReference type="CTD" id="8238103"/>
<evidence type="ECO:0000256" key="8">
    <source>
        <dbReference type="ARBA" id="ARBA00023273"/>
    </source>
</evidence>
<keyword evidence="4 10" id="KW-0282">Flagellum</keyword>
<keyword evidence="3" id="KW-0963">Cytoplasm</keyword>
<dbReference type="eggNOG" id="KOG2685">
    <property type="taxonomic scope" value="Eukaryota"/>
</dbReference>
<evidence type="ECO:0000256" key="4">
    <source>
        <dbReference type="ARBA" id="ARBA00022846"/>
    </source>
</evidence>
<dbReference type="InterPro" id="IPR000435">
    <property type="entry name" value="Tektins"/>
</dbReference>
<evidence type="ECO:0000256" key="5">
    <source>
        <dbReference type="ARBA" id="ARBA00023054"/>
    </source>
</evidence>
<keyword evidence="5 11" id="KW-0175">Coiled coil</keyword>